<protein>
    <submittedName>
        <fullName evidence="1">Uncharacterized protein</fullName>
    </submittedName>
</protein>
<sequence length="20" mass="2456">MGHRWNLFACTIETNKHHYP</sequence>
<name>A0A445DPS7_ARAHY</name>
<evidence type="ECO:0000313" key="1">
    <source>
        <dbReference type="EMBL" id="RYR65172.1"/>
    </source>
</evidence>
<accession>A0A445DPS7</accession>
<proteinExistence type="predicted"/>
<reference evidence="1 2" key="1">
    <citation type="submission" date="2019-01" db="EMBL/GenBank/DDBJ databases">
        <title>Sequencing of cultivated peanut Arachis hypogaea provides insights into genome evolution and oil improvement.</title>
        <authorList>
            <person name="Chen X."/>
        </authorList>
    </citation>
    <scope>NUCLEOTIDE SEQUENCE [LARGE SCALE GENOMIC DNA]</scope>
    <source>
        <strain evidence="2">cv. Fuhuasheng</strain>
        <tissue evidence="1">Leaves</tissue>
    </source>
</reference>
<dbReference type="Proteomes" id="UP000289738">
    <property type="component" value="Chromosome A03"/>
</dbReference>
<gene>
    <name evidence="1" type="ORF">Ahy_A03g011146</name>
</gene>
<evidence type="ECO:0000313" key="2">
    <source>
        <dbReference type="Proteomes" id="UP000289738"/>
    </source>
</evidence>
<dbReference type="EMBL" id="SDMP01000003">
    <property type="protein sequence ID" value="RYR65172.1"/>
    <property type="molecule type" value="Genomic_DNA"/>
</dbReference>
<dbReference type="AlphaFoldDB" id="A0A445DPS7"/>
<comment type="caution">
    <text evidence="1">The sequence shown here is derived from an EMBL/GenBank/DDBJ whole genome shotgun (WGS) entry which is preliminary data.</text>
</comment>
<organism evidence="1 2">
    <name type="scientific">Arachis hypogaea</name>
    <name type="common">Peanut</name>
    <dbReference type="NCBI Taxonomy" id="3818"/>
    <lineage>
        <taxon>Eukaryota</taxon>
        <taxon>Viridiplantae</taxon>
        <taxon>Streptophyta</taxon>
        <taxon>Embryophyta</taxon>
        <taxon>Tracheophyta</taxon>
        <taxon>Spermatophyta</taxon>
        <taxon>Magnoliopsida</taxon>
        <taxon>eudicotyledons</taxon>
        <taxon>Gunneridae</taxon>
        <taxon>Pentapetalae</taxon>
        <taxon>rosids</taxon>
        <taxon>fabids</taxon>
        <taxon>Fabales</taxon>
        <taxon>Fabaceae</taxon>
        <taxon>Papilionoideae</taxon>
        <taxon>50 kb inversion clade</taxon>
        <taxon>dalbergioids sensu lato</taxon>
        <taxon>Dalbergieae</taxon>
        <taxon>Pterocarpus clade</taxon>
        <taxon>Arachis</taxon>
    </lineage>
</organism>
<keyword evidence="2" id="KW-1185">Reference proteome</keyword>